<evidence type="ECO:0000256" key="3">
    <source>
        <dbReference type="ARBA" id="ARBA00022839"/>
    </source>
</evidence>
<keyword evidence="1" id="KW-0540">Nuclease</keyword>
<protein>
    <recommendedName>
        <fullName evidence="5">Exonuclease domain-containing protein</fullName>
    </recommendedName>
</protein>
<dbReference type="SMART" id="SM00479">
    <property type="entry name" value="EXOIII"/>
    <property type="match status" value="1"/>
</dbReference>
<dbReference type="PANTHER" id="PTHR23044:SF61">
    <property type="entry name" value="3'-5' EXORIBONUCLEASE 1-RELATED"/>
    <property type="match status" value="1"/>
</dbReference>
<dbReference type="GO" id="GO:0003676">
    <property type="term" value="F:nucleic acid binding"/>
    <property type="evidence" value="ECO:0007669"/>
    <property type="project" value="InterPro"/>
</dbReference>
<dbReference type="InterPro" id="IPR051274">
    <property type="entry name" value="3-5_Exoribonuclease"/>
</dbReference>
<dbReference type="AlphaFoldDB" id="A0A7R9ZB47"/>
<feature type="domain" description="Exonuclease" evidence="5">
    <location>
        <begin position="120"/>
        <end position="325"/>
    </location>
</feature>
<evidence type="ECO:0000313" key="6">
    <source>
        <dbReference type="EMBL" id="CAD8315546.1"/>
    </source>
</evidence>
<dbReference type="CDD" id="cd06133">
    <property type="entry name" value="ERI-1_3'hExo_like"/>
    <property type="match status" value="1"/>
</dbReference>
<evidence type="ECO:0000256" key="2">
    <source>
        <dbReference type="ARBA" id="ARBA00022801"/>
    </source>
</evidence>
<keyword evidence="2" id="KW-0378">Hydrolase</keyword>
<dbReference type="PANTHER" id="PTHR23044">
    <property type="entry name" value="3'-5' EXONUCLEASE ERI1-RELATED"/>
    <property type="match status" value="1"/>
</dbReference>
<gene>
    <name evidence="6" type="ORF">TDUB1175_LOCUS14338</name>
</gene>
<evidence type="ECO:0000256" key="1">
    <source>
        <dbReference type="ARBA" id="ARBA00022722"/>
    </source>
</evidence>
<dbReference type="GO" id="GO:0000175">
    <property type="term" value="F:3'-5'-RNA exonuclease activity"/>
    <property type="evidence" value="ECO:0007669"/>
    <property type="project" value="InterPro"/>
</dbReference>
<feature type="region of interest" description="Disordered" evidence="4">
    <location>
        <begin position="334"/>
        <end position="354"/>
    </location>
</feature>
<dbReference type="SUPFAM" id="SSF53098">
    <property type="entry name" value="Ribonuclease H-like"/>
    <property type="match status" value="1"/>
</dbReference>
<dbReference type="InterPro" id="IPR047201">
    <property type="entry name" value="ERI-1_3'hExo-like"/>
</dbReference>
<evidence type="ECO:0000259" key="5">
    <source>
        <dbReference type="SMART" id="SM00479"/>
    </source>
</evidence>
<dbReference type="InterPro" id="IPR012337">
    <property type="entry name" value="RNaseH-like_sf"/>
</dbReference>
<dbReference type="Gene3D" id="3.30.420.10">
    <property type="entry name" value="Ribonuclease H-like superfamily/Ribonuclease H"/>
    <property type="match status" value="1"/>
</dbReference>
<feature type="region of interest" description="Disordered" evidence="4">
    <location>
        <begin position="1"/>
        <end position="20"/>
    </location>
</feature>
<accession>A0A7R9ZB47</accession>
<feature type="region of interest" description="Disordered" evidence="4">
    <location>
        <begin position="28"/>
        <end position="51"/>
    </location>
</feature>
<dbReference type="Pfam" id="PF00929">
    <property type="entry name" value="RNase_T"/>
    <property type="match status" value="2"/>
</dbReference>
<dbReference type="InterPro" id="IPR036397">
    <property type="entry name" value="RNaseH_sf"/>
</dbReference>
<feature type="compositionally biased region" description="Basic residues" evidence="4">
    <location>
        <begin position="80"/>
        <end position="91"/>
    </location>
</feature>
<reference evidence="6" key="1">
    <citation type="submission" date="2021-01" db="EMBL/GenBank/DDBJ databases">
        <authorList>
            <person name="Corre E."/>
            <person name="Pelletier E."/>
            <person name="Niang G."/>
            <person name="Scheremetjew M."/>
            <person name="Finn R."/>
            <person name="Kale V."/>
            <person name="Holt S."/>
            <person name="Cochrane G."/>
            <person name="Meng A."/>
            <person name="Brown T."/>
            <person name="Cohen L."/>
        </authorList>
    </citation>
    <scope>NUCLEOTIDE SEQUENCE</scope>
    <source>
        <strain evidence="6">CCMP147</strain>
    </source>
</reference>
<keyword evidence="3" id="KW-0269">Exonuclease</keyword>
<evidence type="ECO:0000256" key="4">
    <source>
        <dbReference type="SAM" id="MobiDB-lite"/>
    </source>
</evidence>
<dbReference type="InterPro" id="IPR013520">
    <property type="entry name" value="Ribonucl_H"/>
</dbReference>
<organism evidence="6">
    <name type="scientific">Pseudictyota dubia</name>
    <dbReference type="NCBI Taxonomy" id="2749911"/>
    <lineage>
        <taxon>Eukaryota</taxon>
        <taxon>Sar</taxon>
        <taxon>Stramenopiles</taxon>
        <taxon>Ochrophyta</taxon>
        <taxon>Bacillariophyta</taxon>
        <taxon>Mediophyceae</taxon>
        <taxon>Biddulphiophycidae</taxon>
        <taxon>Eupodiscales</taxon>
        <taxon>Odontellaceae</taxon>
        <taxon>Pseudictyota</taxon>
    </lineage>
</organism>
<feature type="region of interest" description="Disordered" evidence="4">
    <location>
        <begin position="74"/>
        <end position="102"/>
    </location>
</feature>
<dbReference type="EMBL" id="HBED01028828">
    <property type="protein sequence ID" value="CAD8315546.1"/>
    <property type="molecule type" value="Transcribed_RNA"/>
</dbReference>
<proteinExistence type="predicted"/>
<name>A0A7R9ZB47_9STRA</name>
<sequence length="354" mass="39710">MAENRSNGDPQGVSHLTTEQVQSIFESLVESAPPKVRGRRPTEAEIAAGRAHKAKVKSFLDSLPLEQRRLFTTSGIPVGKKGKEKRQKSKAQKSERKPAQALRPFTDSTDNIISCADVDYLCVLDFEATCNDRGPAPRPQEIIEFPTLLVNVRTGNIEGTFHYYIKPDVNPTLSAFCTSLTGITQRMVDHGISLESALALHQSWLDEKGIVPVCSVEKEGSDDKTSKTKEQVRPATFMYVTCGDWDLKTCLPNQLHYHGMSVPPCFHYWINIKFSFQRVYGKKSTGMVGMLNQLGLELKGRHHSGIDDCRNIARICAKMLKDGWMPGEKAAMKRLEKPRETRPRKMKHKLGDNV</sequence>